<dbReference type="InterPro" id="IPR035979">
    <property type="entry name" value="RBD_domain_sf"/>
</dbReference>
<keyword evidence="3" id="KW-0687">Ribonucleoprotein</keyword>
<dbReference type="InterPro" id="IPR000504">
    <property type="entry name" value="RRM_dom"/>
</dbReference>
<evidence type="ECO:0000313" key="3">
    <source>
        <dbReference type="EMBL" id="GFC89122.1"/>
    </source>
</evidence>
<dbReference type="PROSITE" id="PS50102">
    <property type="entry name" value="RRM"/>
    <property type="match status" value="1"/>
</dbReference>
<dbReference type="GO" id="GO:1990904">
    <property type="term" value="C:ribonucleoprotein complex"/>
    <property type="evidence" value="ECO:0007669"/>
    <property type="project" value="UniProtKB-KW"/>
</dbReference>
<name>A0A699RWZ5_TANCI</name>
<dbReference type="Gene3D" id="3.30.70.330">
    <property type="match status" value="1"/>
</dbReference>
<dbReference type="Pfam" id="PF00076">
    <property type="entry name" value="RRM_1"/>
    <property type="match status" value="1"/>
</dbReference>
<dbReference type="EMBL" id="BKCJ011119174">
    <property type="protein sequence ID" value="GFC89122.1"/>
    <property type="molecule type" value="Genomic_DNA"/>
</dbReference>
<feature type="non-terminal residue" evidence="3">
    <location>
        <position position="74"/>
    </location>
</feature>
<comment type="caution">
    <text evidence="3">The sequence shown here is derived from an EMBL/GenBank/DDBJ whole genome shotgun (WGS) entry which is preliminary data.</text>
</comment>
<evidence type="ECO:0000256" key="1">
    <source>
        <dbReference type="PROSITE-ProRule" id="PRU00176"/>
    </source>
</evidence>
<dbReference type="PANTHER" id="PTHR48035">
    <property type="entry name" value="HETEROGENEOUS NUCLEAR RIBONUCLEOPROTEIN 1"/>
    <property type="match status" value="1"/>
</dbReference>
<gene>
    <name evidence="3" type="ORF">Tci_861092</name>
</gene>
<accession>A0A699RWZ5</accession>
<sequence>MDRDEGKVFIGGISWDTTEEILTDYFSKYGNVSQTVIMRDKVTGRPRGFGFVVFSDPSVLDTVLQDRHTIEGRT</sequence>
<keyword evidence="1" id="KW-0694">RNA-binding</keyword>
<dbReference type="AlphaFoldDB" id="A0A699RWZ5"/>
<dbReference type="PANTHER" id="PTHR48035:SF4">
    <property type="entry name" value="RRM DOMAIN-CONTAINING PROTEIN"/>
    <property type="match status" value="1"/>
</dbReference>
<reference evidence="3" key="1">
    <citation type="journal article" date="2019" name="Sci. Rep.">
        <title>Draft genome of Tanacetum cinerariifolium, the natural source of mosquito coil.</title>
        <authorList>
            <person name="Yamashiro T."/>
            <person name="Shiraishi A."/>
            <person name="Satake H."/>
            <person name="Nakayama K."/>
        </authorList>
    </citation>
    <scope>NUCLEOTIDE SEQUENCE</scope>
</reference>
<dbReference type="InterPro" id="IPR012677">
    <property type="entry name" value="Nucleotide-bd_a/b_plait_sf"/>
</dbReference>
<feature type="domain" description="RRM" evidence="2">
    <location>
        <begin position="6"/>
        <end position="74"/>
    </location>
</feature>
<proteinExistence type="predicted"/>
<protein>
    <submittedName>
        <fullName evidence="3">Heterogeneous nuclear ribonucleoprotein 1-like</fullName>
    </submittedName>
</protein>
<organism evidence="3">
    <name type="scientific">Tanacetum cinerariifolium</name>
    <name type="common">Dalmatian daisy</name>
    <name type="synonym">Chrysanthemum cinerariifolium</name>
    <dbReference type="NCBI Taxonomy" id="118510"/>
    <lineage>
        <taxon>Eukaryota</taxon>
        <taxon>Viridiplantae</taxon>
        <taxon>Streptophyta</taxon>
        <taxon>Embryophyta</taxon>
        <taxon>Tracheophyta</taxon>
        <taxon>Spermatophyta</taxon>
        <taxon>Magnoliopsida</taxon>
        <taxon>eudicotyledons</taxon>
        <taxon>Gunneridae</taxon>
        <taxon>Pentapetalae</taxon>
        <taxon>asterids</taxon>
        <taxon>campanulids</taxon>
        <taxon>Asterales</taxon>
        <taxon>Asteraceae</taxon>
        <taxon>Asteroideae</taxon>
        <taxon>Anthemideae</taxon>
        <taxon>Anthemidinae</taxon>
        <taxon>Tanacetum</taxon>
    </lineage>
</organism>
<dbReference type="InterPro" id="IPR053260">
    <property type="entry name" value="hnRNP"/>
</dbReference>
<dbReference type="SMART" id="SM00360">
    <property type="entry name" value="RRM"/>
    <property type="match status" value="1"/>
</dbReference>
<dbReference type="SUPFAM" id="SSF54928">
    <property type="entry name" value="RNA-binding domain, RBD"/>
    <property type="match status" value="1"/>
</dbReference>
<evidence type="ECO:0000259" key="2">
    <source>
        <dbReference type="PROSITE" id="PS50102"/>
    </source>
</evidence>
<dbReference type="GO" id="GO:0003723">
    <property type="term" value="F:RNA binding"/>
    <property type="evidence" value="ECO:0007669"/>
    <property type="project" value="UniProtKB-UniRule"/>
</dbReference>